<organism evidence="1 2">
    <name type="scientific">Arachnia propionica</name>
    <dbReference type="NCBI Taxonomy" id="1750"/>
    <lineage>
        <taxon>Bacteria</taxon>
        <taxon>Bacillati</taxon>
        <taxon>Actinomycetota</taxon>
        <taxon>Actinomycetes</taxon>
        <taxon>Propionibacteriales</taxon>
        <taxon>Propionibacteriaceae</taxon>
        <taxon>Arachnia</taxon>
    </lineage>
</organism>
<dbReference type="OrthoDB" id="9794948at2"/>
<gene>
    <name evidence="1" type="primary">paiB</name>
    <name evidence="1" type="ORF">NCTC12967_00580</name>
</gene>
<keyword evidence="2" id="KW-1185">Reference proteome</keyword>
<dbReference type="RefSeq" id="WP_014845712.1">
    <property type="nucleotide sequence ID" value="NZ_CAURRE010000027.1"/>
</dbReference>
<dbReference type="InterPro" id="IPR007396">
    <property type="entry name" value="TR_PAI2-type"/>
</dbReference>
<evidence type="ECO:0000313" key="1">
    <source>
        <dbReference type="EMBL" id="VEH69313.1"/>
    </source>
</evidence>
<name>A0A3N4CWJ1_9ACTN</name>
<evidence type="ECO:0000313" key="2">
    <source>
        <dbReference type="Proteomes" id="UP000273044"/>
    </source>
</evidence>
<dbReference type="GO" id="GO:0008233">
    <property type="term" value="F:peptidase activity"/>
    <property type="evidence" value="ECO:0007669"/>
    <property type="project" value="UniProtKB-KW"/>
</dbReference>
<sequence length="225" mass="25014">MYVAKHFEIPDDYLTGLLGRVRAGNLVTIHESGPQATFVPFHLETRGTGQVLVTHLMRINPQAVEPVTGPALAIIDIDDAYVSPAWYATNKDLPNVPTWDYITIHVTGEVRFTADPGAALEAARELTSRMEPPEVLEAVGEEKLRKMARAIVRAEIAVEKIQGKAKASQNRHPDDVKSLLAHLEREGETELVRYLREVALPHATERFGMIHDLRMGRRLPTSAAE</sequence>
<dbReference type="EMBL" id="LR134406">
    <property type="protein sequence ID" value="VEH69313.1"/>
    <property type="molecule type" value="Genomic_DNA"/>
</dbReference>
<proteinExistence type="predicted"/>
<accession>A0A3N4CWJ1</accession>
<dbReference type="Proteomes" id="UP000273044">
    <property type="component" value="Chromosome"/>
</dbReference>
<protein>
    <submittedName>
        <fullName evidence="1">Protease synthase and sporulation protein PAI 2</fullName>
    </submittedName>
</protein>
<dbReference type="Pfam" id="PF04299">
    <property type="entry name" value="FMN_bind_2"/>
    <property type="match status" value="1"/>
</dbReference>
<dbReference type="GO" id="GO:0006508">
    <property type="term" value="P:proteolysis"/>
    <property type="evidence" value="ECO:0007669"/>
    <property type="project" value="UniProtKB-KW"/>
</dbReference>
<keyword evidence="1" id="KW-0378">Hydrolase</keyword>
<dbReference type="PANTHER" id="PTHR35802:SF1">
    <property type="entry name" value="PROTEASE SYNTHASE AND SPORULATION PROTEIN PAI 2"/>
    <property type="match status" value="1"/>
</dbReference>
<dbReference type="PIRSF" id="PIRSF010372">
    <property type="entry name" value="PaiB"/>
    <property type="match status" value="1"/>
</dbReference>
<keyword evidence="1" id="KW-0645">Protease</keyword>
<dbReference type="AlphaFoldDB" id="A0A3N4CWJ1"/>
<reference evidence="1 2" key="1">
    <citation type="submission" date="2018-12" db="EMBL/GenBank/DDBJ databases">
        <authorList>
            <consortium name="Pathogen Informatics"/>
        </authorList>
    </citation>
    <scope>NUCLEOTIDE SEQUENCE [LARGE SCALE GENOMIC DNA]</scope>
    <source>
        <strain evidence="1 2">NCTC12967</strain>
    </source>
</reference>
<dbReference type="PANTHER" id="PTHR35802">
    <property type="entry name" value="PROTEASE SYNTHASE AND SPORULATION PROTEIN PAI 2"/>
    <property type="match status" value="1"/>
</dbReference>
<dbReference type="SUPFAM" id="SSF50475">
    <property type="entry name" value="FMN-binding split barrel"/>
    <property type="match status" value="1"/>
</dbReference>
<dbReference type="InterPro" id="IPR012349">
    <property type="entry name" value="Split_barrel_FMN-bd"/>
</dbReference>
<dbReference type="Gene3D" id="2.30.110.10">
    <property type="entry name" value="Electron Transport, Fmn-binding Protein, Chain A"/>
    <property type="match status" value="1"/>
</dbReference>